<dbReference type="Proteomes" id="UP000324143">
    <property type="component" value="Unassembled WGS sequence"/>
</dbReference>
<comment type="caution">
    <text evidence="2">The sequence shown here is derived from an EMBL/GenBank/DDBJ whole genome shotgun (WGS) entry which is preliminary data.</text>
</comment>
<dbReference type="AlphaFoldDB" id="A0A5D0MEG4"/>
<evidence type="ECO:0000256" key="1">
    <source>
        <dbReference type="SAM" id="SignalP"/>
    </source>
</evidence>
<protein>
    <submittedName>
        <fullName evidence="2">Uncharacterized protein</fullName>
    </submittedName>
</protein>
<keyword evidence="1" id="KW-0732">Signal</keyword>
<evidence type="ECO:0000313" key="3">
    <source>
        <dbReference type="Proteomes" id="UP000324143"/>
    </source>
</evidence>
<name>A0A5D0MEG4_9BACT</name>
<gene>
    <name evidence="2" type="ORF">FXF47_00900</name>
</gene>
<reference evidence="2" key="1">
    <citation type="submission" date="2019-08" db="EMBL/GenBank/DDBJ databases">
        <title>Genomic characterization of a novel candidate phylum (ARYD3) from a high temperature, high salinity tertiary oil reservoir in north central Oklahoma, USA.</title>
        <authorList>
            <person name="Youssef N.H."/>
            <person name="Yadav A."/>
            <person name="Elshahed M.S."/>
        </authorList>
    </citation>
    <scope>NUCLEOTIDE SEQUENCE [LARGE SCALE GENOMIC DNA]</scope>
    <source>
        <strain evidence="2">ARYD3</strain>
    </source>
</reference>
<organism evidence="2 3">
    <name type="scientific">Candidatus Mcinerneyibacterium aminivorans</name>
    <dbReference type="NCBI Taxonomy" id="2703815"/>
    <lineage>
        <taxon>Bacteria</taxon>
        <taxon>Candidatus Macinerneyibacteriota</taxon>
        <taxon>Candidatus Mcinerneyibacteria</taxon>
        <taxon>Candidatus Mcinerneyibacteriales</taxon>
        <taxon>Candidatus Mcinerneyibacteriaceae</taxon>
        <taxon>Candidatus Mcinerneyibacterium</taxon>
    </lineage>
</organism>
<sequence>MVRKFFTLVIVLSIILFVFGCSSTSNTGNNPPEAELLSTMNSAFDDLGTAASQSDFSTDIYYEDIFDLQVGMLPGLQNYLNIYNEFAANAEYNSTENRWEATVTDPLNLQNTITLYGENIEEGFWIHSPDDPSGVGVILYPEENSVTIYIQGTPSETDPHIKAELYSSNGYFYGFLLIQPSDYSAYMVKFKFEDAIPTTDFHLEYGSYLTESYQLVGKMSSKSVDTPQVVPPFDIAEYDFIRNRTITAEDWFSSLAELRSYITITYTDTSFDYQSNYVR</sequence>
<feature type="chain" id="PRO_5022875069" evidence="1">
    <location>
        <begin position="28"/>
        <end position="279"/>
    </location>
</feature>
<evidence type="ECO:0000313" key="2">
    <source>
        <dbReference type="EMBL" id="TYB32074.1"/>
    </source>
</evidence>
<accession>A0A5D0MEG4</accession>
<feature type="signal peptide" evidence="1">
    <location>
        <begin position="1"/>
        <end position="27"/>
    </location>
</feature>
<proteinExistence type="predicted"/>
<dbReference type="EMBL" id="VSIX01000007">
    <property type="protein sequence ID" value="TYB32074.1"/>
    <property type="molecule type" value="Genomic_DNA"/>
</dbReference>
<dbReference type="PROSITE" id="PS51257">
    <property type="entry name" value="PROKAR_LIPOPROTEIN"/>
    <property type="match status" value="1"/>
</dbReference>
<keyword evidence="3" id="KW-1185">Reference proteome</keyword>